<keyword evidence="2 4" id="KW-0378">Hydrolase</keyword>
<evidence type="ECO:0000256" key="3">
    <source>
        <dbReference type="ARBA" id="ARBA00023145"/>
    </source>
</evidence>
<dbReference type="RefSeq" id="WP_075683639.1">
    <property type="nucleotide sequence ID" value="NZ_CP117835.1"/>
</dbReference>
<dbReference type="NCBIfam" id="TIGR01441">
    <property type="entry name" value="GPR"/>
    <property type="match status" value="1"/>
</dbReference>
<name>A0AAJ2KY55_ALKPS</name>
<dbReference type="InterPro" id="IPR023430">
    <property type="entry name" value="Pept_HybD-like_dom_sf"/>
</dbReference>
<dbReference type="EMBL" id="JAWJAY010000001">
    <property type="protein sequence ID" value="MDV2883918.1"/>
    <property type="molecule type" value="Genomic_DNA"/>
</dbReference>
<comment type="subunit">
    <text evidence="4">Homotetramer.</text>
</comment>
<gene>
    <name evidence="4 5" type="primary">gpr</name>
    <name evidence="5" type="ORF">RYX45_01905</name>
</gene>
<comment type="similarity">
    <text evidence="4">Belongs to the peptidase A25 family.</text>
</comment>
<proteinExistence type="inferred from homology"/>
<comment type="catalytic activity">
    <reaction evidence="4">
        <text>Endopeptidase action with P4 Glu or Asp, P1 preferably Glu &gt; Asp, P1' hydrophobic and P2' Ala.</text>
        <dbReference type="EC" id="3.4.24.78"/>
    </reaction>
</comment>
<evidence type="ECO:0000256" key="4">
    <source>
        <dbReference type="HAMAP-Rule" id="MF_00626"/>
    </source>
</evidence>
<comment type="caution">
    <text evidence="5">The sequence shown here is derived from an EMBL/GenBank/DDBJ whole genome shotgun (WGS) entry which is preliminary data.</text>
</comment>
<dbReference type="Gene3D" id="3.40.50.1450">
    <property type="entry name" value="HybD-like"/>
    <property type="match status" value="2"/>
</dbReference>
<dbReference type="Proteomes" id="UP001285636">
    <property type="component" value="Unassembled WGS sequence"/>
</dbReference>
<dbReference type="PIRSF" id="PIRSF019549">
    <property type="entry name" value="Peptidase_A25"/>
    <property type="match status" value="1"/>
</dbReference>
<reference evidence="5" key="1">
    <citation type="submission" date="2023-10" db="EMBL/GenBank/DDBJ databases">
        <title>Screening of Alkalihalophilus pseudofirmusBZ-TG-HK211 and Its Alleviation of Salt Stress on Rapeseed Growth.</title>
        <authorList>
            <person name="Zhao B."/>
            <person name="Guo T."/>
        </authorList>
    </citation>
    <scope>NUCLEOTIDE SEQUENCE</scope>
    <source>
        <strain evidence="5">BZ-TG-HK211</strain>
    </source>
</reference>
<protein>
    <recommendedName>
        <fullName evidence="4">Germination protease</fullName>
        <ecNumber evidence="4">3.4.24.78</ecNumber>
    </recommendedName>
    <alternativeName>
        <fullName evidence="4">GPR endopeptidase</fullName>
    </alternativeName>
    <alternativeName>
        <fullName evidence="4">Germination proteinase</fullName>
    </alternativeName>
    <alternativeName>
        <fullName evidence="4">Spore protease</fullName>
    </alternativeName>
</protein>
<dbReference type="AlphaFoldDB" id="A0AAJ2KY55"/>
<dbReference type="Pfam" id="PF03418">
    <property type="entry name" value="Peptidase_A25"/>
    <property type="match status" value="1"/>
</dbReference>
<feature type="propeptide" id="PRO_5042302296" evidence="4">
    <location>
        <begin position="1"/>
        <end position="15"/>
    </location>
</feature>
<dbReference type="EC" id="3.4.24.78" evidence="4"/>
<dbReference type="SUPFAM" id="SSF53163">
    <property type="entry name" value="HybD-like"/>
    <property type="match status" value="1"/>
</dbReference>
<keyword evidence="1 4" id="KW-0645">Protease</keyword>
<organism evidence="5 6">
    <name type="scientific">Alkalihalophilus pseudofirmus</name>
    <name type="common">Bacillus pseudofirmus</name>
    <dbReference type="NCBI Taxonomy" id="79885"/>
    <lineage>
        <taxon>Bacteria</taxon>
        <taxon>Bacillati</taxon>
        <taxon>Bacillota</taxon>
        <taxon>Bacilli</taxon>
        <taxon>Bacillales</taxon>
        <taxon>Bacillaceae</taxon>
        <taxon>Alkalihalophilus</taxon>
    </lineage>
</organism>
<dbReference type="GO" id="GO:0004222">
    <property type="term" value="F:metalloendopeptidase activity"/>
    <property type="evidence" value="ECO:0007669"/>
    <property type="project" value="UniProtKB-UniRule"/>
</dbReference>
<accession>A0AAJ2KY55</accession>
<feature type="chain" id="PRO_5042302295" description="Germination protease" evidence="4">
    <location>
        <begin position="16"/>
        <end position="374"/>
    </location>
</feature>
<evidence type="ECO:0000313" key="5">
    <source>
        <dbReference type="EMBL" id="MDV2883918.1"/>
    </source>
</evidence>
<comment type="function">
    <text evidence="4">Initiates the rapid degradation of small, acid-soluble proteins during spore germination.</text>
</comment>
<evidence type="ECO:0000313" key="6">
    <source>
        <dbReference type="Proteomes" id="UP001285636"/>
    </source>
</evidence>
<keyword evidence="3 4" id="KW-0865">Zymogen</keyword>
<dbReference type="GO" id="GO:0006508">
    <property type="term" value="P:proteolysis"/>
    <property type="evidence" value="ECO:0007669"/>
    <property type="project" value="UniProtKB-UniRule"/>
</dbReference>
<dbReference type="HAMAP" id="MF_00626">
    <property type="entry name" value="Germination_prot"/>
    <property type="match status" value="1"/>
</dbReference>
<sequence length="374" mass="40967">MPKELNLEQYQIRTDLAVEAHQLAVEEQERKAPGEQESQNVSGVQIEEEVIDDVKVIKVIIDEVGAKRLGKKQGSYLTFESQGIRKKDTDIQEKMERVFASQFHQFMTDIGIKEEDTCLVVGLGNWNVTPDALGPIAAENLLITRHLFELAPEQVQGGYRPVSAVTPGVMGLTGIETSDVIFGIIEKTKPDFVIAIDALASRSIERVNATIQVSDTGIHPGSGVGNKRKELSKDTLGIPVIAVGIPTVVDAVSITSDTIDYVLKHFGREMKEGNAPSRSLAPAGMTFGEKRVLTDEDLPNDEKKQTILGMVGTLPEEEKRQLIREVLSPLGHNLMVTPKEVDVFIDDMANVIAQGLNAALHKKVNQDNVGSYTH</sequence>
<evidence type="ECO:0000256" key="2">
    <source>
        <dbReference type="ARBA" id="ARBA00022801"/>
    </source>
</evidence>
<dbReference type="InterPro" id="IPR005080">
    <property type="entry name" value="Peptidase_A25"/>
</dbReference>
<dbReference type="GO" id="GO:0009847">
    <property type="term" value="P:spore germination"/>
    <property type="evidence" value="ECO:0007669"/>
    <property type="project" value="UniProtKB-UniRule"/>
</dbReference>
<comment type="PTM">
    <text evidence="4">Autoproteolytically processed. The inactive tetrameric zymogen termed p46 autoprocesses to a smaller form termed p41, which is active only during spore germination.</text>
</comment>
<evidence type="ECO:0000256" key="1">
    <source>
        <dbReference type="ARBA" id="ARBA00022670"/>
    </source>
</evidence>